<keyword evidence="3" id="KW-1003">Cell membrane</keyword>
<keyword evidence="10" id="KW-0114">cAMP</keyword>
<evidence type="ECO:0000313" key="16">
    <source>
        <dbReference type="Proteomes" id="UP001558613"/>
    </source>
</evidence>
<dbReference type="Pfam" id="PF02197">
    <property type="entry name" value="RIIa"/>
    <property type="match status" value="1"/>
</dbReference>
<comment type="subcellular location">
    <subcellularLocation>
        <location evidence="1">Cell membrane</location>
    </subcellularLocation>
</comment>
<dbReference type="Proteomes" id="UP001558613">
    <property type="component" value="Unassembled WGS sequence"/>
</dbReference>
<dbReference type="Gene3D" id="1.20.890.10">
    <property type="entry name" value="cAMP-dependent protein kinase regulatory subunit, dimerization-anchoring domain"/>
    <property type="match status" value="1"/>
</dbReference>
<feature type="region of interest" description="Disordered" evidence="13">
    <location>
        <begin position="449"/>
        <end position="469"/>
    </location>
</feature>
<dbReference type="PRINTS" id="PR00103">
    <property type="entry name" value="CAMPKINASE"/>
</dbReference>
<accession>A0ABR3MIQ3</accession>
<dbReference type="PROSITE" id="PS50042">
    <property type="entry name" value="CNMP_BINDING_3"/>
    <property type="match status" value="2"/>
</dbReference>
<evidence type="ECO:0000256" key="4">
    <source>
        <dbReference type="ARBA" id="ARBA00022553"/>
    </source>
</evidence>
<feature type="domain" description="Cyclic nucleotide-binding" evidence="14">
    <location>
        <begin position="283"/>
        <end position="371"/>
    </location>
</feature>
<keyword evidence="4" id="KW-0597">Phosphoprotein</keyword>
<dbReference type="InterPro" id="IPR018488">
    <property type="entry name" value="cNMP-bd_CS"/>
</dbReference>
<dbReference type="InterPro" id="IPR000595">
    <property type="entry name" value="cNMP-bd_dom"/>
</dbReference>
<comment type="caution">
    <text evidence="15">The sequence shown here is derived from an EMBL/GenBank/DDBJ whole genome shotgun (WGS) entry which is preliminary data.</text>
</comment>
<keyword evidence="6" id="KW-0677">Repeat</keyword>
<feature type="compositionally biased region" description="Polar residues" evidence="13">
    <location>
        <begin position="453"/>
        <end position="469"/>
    </location>
</feature>
<feature type="domain" description="Cyclic nucleotide-binding" evidence="14">
    <location>
        <begin position="165"/>
        <end position="280"/>
    </location>
</feature>
<dbReference type="SUPFAM" id="SSF51206">
    <property type="entry name" value="cAMP-binding domain-like"/>
    <property type="match status" value="2"/>
</dbReference>
<dbReference type="PANTHER" id="PTHR11635:SF129">
    <property type="entry name" value="CAMP-DEPENDENT PROTEIN KINASE TYPE I-ALPHA REGULATORY SUBUNIT"/>
    <property type="match status" value="1"/>
</dbReference>
<dbReference type="Gene3D" id="2.60.120.10">
    <property type="entry name" value="Jelly Rolls"/>
    <property type="match status" value="2"/>
</dbReference>
<dbReference type="InterPro" id="IPR003117">
    <property type="entry name" value="cAMP_dep_PK_reg_su_I/II_a/b"/>
</dbReference>
<feature type="region of interest" description="Disordered" evidence="13">
    <location>
        <begin position="15"/>
        <end position="37"/>
    </location>
</feature>
<keyword evidence="8" id="KW-0007">Acetylation</keyword>
<dbReference type="InterPro" id="IPR014710">
    <property type="entry name" value="RmlC-like_jellyroll"/>
</dbReference>
<gene>
    <name evidence="15" type="ORF">QQF64_004172</name>
</gene>
<dbReference type="SUPFAM" id="SSF47391">
    <property type="entry name" value="Dimerization-anchoring domain of cAMP-dependent PK regulatory subunit"/>
    <property type="match status" value="1"/>
</dbReference>
<dbReference type="CDD" id="cd00038">
    <property type="entry name" value="CAP_ED"/>
    <property type="match status" value="2"/>
</dbReference>
<organism evidence="15 16">
    <name type="scientific">Cirrhinus molitorella</name>
    <name type="common">mud carp</name>
    <dbReference type="NCBI Taxonomy" id="172907"/>
    <lineage>
        <taxon>Eukaryota</taxon>
        <taxon>Metazoa</taxon>
        <taxon>Chordata</taxon>
        <taxon>Craniata</taxon>
        <taxon>Vertebrata</taxon>
        <taxon>Euteleostomi</taxon>
        <taxon>Actinopterygii</taxon>
        <taxon>Neopterygii</taxon>
        <taxon>Teleostei</taxon>
        <taxon>Ostariophysi</taxon>
        <taxon>Cypriniformes</taxon>
        <taxon>Cyprinidae</taxon>
        <taxon>Labeoninae</taxon>
        <taxon>Labeonini</taxon>
        <taxon>Cirrhinus</taxon>
    </lineage>
</organism>
<evidence type="ECO:0000256" key="11">
    <source>
        <dbReference type="ARBA" id="ARBA00023157"/>
    </source>
</evidence>
<evidence type="ECO:0000256" key="6">
    <source>
        <dbReference type="ARBA" id="ARBA00022737"/>
    </source>
</evidence>
<dbReference type="Pfam" id="PF00027">
    <property type="entry name" value="cNMP_binding"/>
    <property type="match status" value="2"/>
</dbReference>
<dbReference type="SMART" id="SM00394">
    <property type="entry name" value="RIIa"/>
    <property type="match status" value="1"/>
</dbReference>
<keyword evidence="7" id="KW-0547">Nucleotide-binding</keyword>
<comment type="similarity">
    <text evidence="2">Belongs to the cAMP-dependent kinase regulatory chain family.</text>
</comment>
<evidence type="ECO:0000256" key="13">
    <source>
        <dbReference type="SAM" id="MobiDB-lite"/>
    </source>
</evidence>
<evidence type="ECO:0000256" key="1">
    <source>
        <dbReference type="ARBA" id="ARBA00004236"/>
    </source>
</evidence>
<dbReference type="PROSITE" id="PS00889">
    <property type="entry name" value="CNMP_BINDING_2"/>
    <property type="match status" value="2"/>
</dbReference>
<keyword evidence="9" id="KW-0472">Membrane</keyword>
<evidence type="ECO:0000256" key="8">
    <source>
        <dbReference type="ARBA" id="ARBA00022990"/>
    </source>
</evidence>
<feature type="region of interest" description="Disordered" evidence="13">
    <location>
        <begin position="93"/>
        <end position="123"/>
    </location>
</feature>
<evidence type="ECO:0000256" key="5">
    <source>
        <dbReference type="ARBA" id="ARBA00022566"/>
    </source>
</evidence>
<evidence type="ECO:0000313" key="15">
    <source>
        <dbReference type="EMBL" id="KAL1263817.1"/>
    </source>
</evidence>
<proteinExistence type="inferred from homology"/>
<sequence length="469" mass="53287">MQSFQVANINSQKPSQAFERLGQRSAPAVRMASGSASSEEEKSLRECECYVQKHNIQQLLKDCIVQLCTSRPDRPMAFLREYFERLEKEEAKQLLNQQKASSRSDSREEEVSPPMNPVVKGRRRRGAISAEVYTEEDAASYVRKVIPKDYKTMAALAKAIEKNVLFSHLDDNERSDIFDAMFPVTYIAGEIVIQQGDEGDNFYVIDQGEMDVYVNSEWVTSIGEGGSFGELALIYGTPRAATVRAKTNVKLWGIDRDSYRRILMGSTLRKRKMYEEFLSKVSILESLDKWERLTVADALEPVQFEDGQKIVVQGEPGDEFFIILEGCAAVLQRRSENEEFVEVGRLGPSDYFGEIALLMNRPRAATVVARAAQMRQAGPAAFRASAGTVFRHPQTQHPTVQQLRVALRLRRLHLHLIFPPHSRFIKCFPCDCHQVESFNRPTFRAERKDRQSNVRSSDPLSVCTFNSKQ</sequence>
<dbReference type="SMART" id="SM00100">
    <property type="entry name" value="cNMP"/>
    <property type="match status" value="2"/>
</dbReference>
<name>A0ABR3MIQ3_9TELE</name>
<evidence type="ECO:0000256" key="9">
    <source>
        <dbReference type="ARBA" id="ARBA00023136"/>
    </source>
</evidence>
<evidence type="ECO:0000256" key="12">
    <source>
        <dbReference type="ARBA" id="ARBA00039637"/>
    </source>
</evidence>
<keyword evidence="16" id="KW-1185">Reference proteome</keyword>
<evidence type="ECO:0000256" key="7">
    <source>
        <dbReference type="ARBA" id="ARBA00022741"/>
    </source>
</evidence>
<evidence type="ECO:0000259" key="14">
    <source>
        <dbReference type="PROSITE" id="PS50042"/>
    </source>
</evidence>
<evidence type="ECO:0000256" key="10">
    <source>
        <dbReference type="ARBA" id="ARBA00023149"/>
    </source>
</evidence>
<dbReference type="EMBL" id="JAYMGO010000012">
    <property type="protein sequence ID" value="KAL1263817.1"/>
    <property type="molecule type" value="Genomic_DNA"/>
</dbReference>
<reference evidence="15 16" key="1">
    <citation type="submission" date="2023-09" db="EMBL/GenBank/DDBJ databases">
        <authorList>
            <person name="Wang M."/>
        </authorList>
    </citation>
    <scope>NUCLEOTIDE SEQUENCE [LARGE SCALE GENOMIC DNA]</scope>
    <source>
        <strain evidence="15">GT-2023</strain>
        <tissue evidence="15">Liver</tissue>
    </source>
</reference>
<keyword evidence="5" id="KW-0116">cAMP-binding</keyword>
<keyword evidence="11" id="KW-1015">Disulfide bond</keyword>
<dbReference type="PROSITE" id="PS00888">
    <property type="entry name" value="CNMP_BINDING_1"/>
    <property type="match status" value="2"/>
</dbReference>
<dbReference type="InterPro" id="IPR050503">
    <property type="entry name" value="cAMP-dep_PK_reg_su-like"/>
</dbReference>
<protein>
    <recommendedName>
        <fullName evidence="12">cAMP-dependent protein kinase type I-alpha regulatory subunit</fullName>
    </recommendedName>
</protein>
<dbReference type="PANTHER" id="PTHR11635">
    <property type="entry name" value="CAMP-DEPENDENT PROTEIN KINASE REGULATORY CHAIN"/>
    <property type="match status" value="1"/>
</dbReference>
<dbReference type="CDD" id="cd12101">
    <property type="entry name" value="DD_RIalpha_PKA"/>
    <property type="match status" value="1"/>
</dbReference>
<dbReference type="InterPro" id="IPR018490">
    <property type="entry name" value="cNMP-bd_dom_sf"/>
</dbReference>
<evidence type="ECO:0000256" key="3">
    <source>
        <dbReference type="ARBA" id="ARBA00022475"/>
    </source>
</evidence>
<evidence type="ECO:0000256" key="2">
    <source>
        <dbReference type="ARBA" id="ARBA00005753"/>
    </source>
</evidence>